<accession>A0A6A6WTZ1</accession>
<dbReference type="EMBL" id="MU002328">
    <property type="protein sequence ID" value="KAF2787368.1"/>
    <property type="molecule type" value="Genomic_DNA"/>
</dbReference>
<feature type="region of interest" description="Disordered" evidence="1">
    <location>
        <begin position="88"/>
        <end position="123"/>
    </location>
</feature>
<evidence type="ECO:0000256" key="1">
    <source>
        <dbReference type="SAM" id="MobiDB-lite"/>
    </source>
</evidence>
<reference evidence="2" key="1">
    <citation type="journal article" date="2020" name="Stud. Mycol.">
        <title>101 Dothideomycetes genomes: a test case for predicting lifestyles and emergence of pathogens.</title>
        <authorList>
            <person name="Haridas S."/>
            <person name="Albert R."/>
            <person name="Binder M."/>
            <person name="Bloem J."/>
            <person name="Labutti K."/>
            <person name="Salamov A."/>
            <person name="Andreopoulos B."/>
            <person name="Baker S."/>
            <person name="Barry K."/>
            <person name="Bills G."/>
            <person name="Bluhm B."/>
            <person name="Cannon C."/>
            <person name="Castanera R."/>
            <person name="Culley D."/>
            <person name="Daum C."/>
            <person name="Ezra D."/>
            <person name="Gonzalez J."/>
            <person name="Henrissat B."/>
            <person name="Kuo A."/>
            <person name="Liang C."/>
            <person name="Lipzen A."/>
            <person name="Lutzoni F."/>
            <person name="Magnuson J."/>
            <person name="Mondo S."/>
            <person name="Nolan M."/>
            <person name="Ohm R."/>
            <person name="Pangilinan J."/>
            <person name="Park H.-J."/>
            <person name="Ramirez L."/>
            <person name="Alfaro M."/>
            <person name="Sun H."/>
            <person name="Tritt A."/>
            <person name="Yoshinaga Y."/>
            <person name="Zwiers L.-H."/>
            <person name="Turgeon B."/>
            <person name="Goodwin S."/>
            <person name="Spatafora J."/>
            <person name="Crous P."/>
            <person name="Grigoriev I."/>
        </authorList>
    </citation>
    <scope>NUCLEOTIDE SEQUENCE</scope>
    <source>
        <strain evidence="2">CBS 109.77</strain>
    </source>
</reference>
<gene>
    <name evidence="2" type="ORF">K505DRAFT_128014</name>
</gene>
<proteinExistence type="predicted"/>
<evidence type="ECO:0000313" key="3">
    <source>
        <dbReference type="Proteomes" id="UP000799757"/>
    </source>
</evidence>
<feature type="compositionally biased region" description="Basic and acidic residues" evidence="1">
    <location>
        <begin position="101"/>
        <end position="116"/>
    </location>
</feature>
<keyword evidence="3" id="KW-1185">Reference proteome</keyword>
<name>A0A6A6WTZ1_9PLEO</name>
<dbReference type="AlphaFoldDB" id="A0A6A6WTZ1"/>
<evidence type="ECO:0000313" key="2">
    <source>
        <dbReference type="EMBL" id="KAF2787368.1"/>
    </source>
</evidence>
<dbReference type="Proteomes" id="UP000799757">
    <property type="component" value="Unassembled WGS sequence"/>
</dbReference>
<organism evidence="2 3">
    <name type="scientific">Melanomma pulvis-pyrius CBS 109.77</name>
    <dbReference type="NCBI Taxonomy" id="1314802"/>
    <lineage>
        <taxon>Eukaryota</taxon>
        <taxon>Fungi</taxon>
        <taxon>Dikarya</taxon>
        <taxon>Ascomycota</taxon>
        <taxon>Pezizomycotina</taxon>
        <taxon>Dothideomycetes</taxon>
        <taxon>Pleosporomycetidae</taxon>
        <taxon>Pleosporales</taxon>
        <taxon>Melanommataceae</taxon>
        <taxon>Melanomma</taxon>
    </lineage>
</organism>
<protein>
    <submittedName>
        <fullName evidence="2">Uncharacterized protein</fullName>
    </submittedName>
</protein>
<sequence>MIWPHELLTGLFSCQSPSSRSSGCQAFQHSLFLSCLLPPTRLSMADCEIRNGGCGVLRSPAPSIPAPPNCHLHAHPWCSPLQPSFPPNNQDAPLRGTLTFPRRDSCWPSPARDERSGGFPRHR</sequence>